<dbReference type="EMBL" id="JBHSFW010000015">
    <property type="protein sequence ID" value="MFC4620085.1"/>
    <property type="molecule type" value="Genomic_DNA"/>
</dbReference>
<evidence type="ECO:0000259" key="4">
    <source>
        <dbReference type="Pfam" id="PF00535"/>
    </source>
</evidence>
<reference evidence="6" key="1">
    <citation type="journal article" date="2019" name="Int. J. Syst. Evol. Microbiol.">
        <title>The Global Catalogue of Microorganisms (GCM) 10K type strain sequencing project: providing services to taxonomists for standard genome sequencing and annotation.</title>
        <authorList>
            <consortium name="The Broad Institute Genomics Platform"/>
            <consortium name="The Broad Institute Genome Sequencing Center for Infectious Disease"/>
            <person name="Wu L."/>
            <person name="Ma J."/>
        </authorList>
    </citation>
    <scope>NUCLEOTIDE SEQUENCE [LARGE SCALE GENOMIC DNA]</scope>
    <source>
        <strain evidence="6">CGMCC 1.16306</strain>
    </source>
</reference>
<feature type="domain" description="Glycosyltransferase 2-like" evidence="4">
    <location>
        <begin position="6"/>
        <end position="171"/>
    </location>
</feature>
<accession>A0ABV9GS43</accession>
<dbReference type="SUPFAM" id="SSF53448">
    <property type="entry name" value="Nucleotide-diphospho-sugar transferases"/>
    <property type="match status" value="1"/>
</dbReference>
<dbReference type="Pfam" id="PF00535">
    <property type="entry name" value="Glycos_transf_2"/>
    <property type="match status" value="1"/>
</dbReference>
<keyword evidence="6" id="KW-1185">Reference proteome</keyword>
<keyword evidence="3" id="KW-0808">Transferase</keyword>
<dbReference type="CDD" id="cd00761">
    <property type="entry name" value="Glyco_tranf_GTA_type"/>
    <property type="match status" value="1"/>
</dbReference>
<comment type="caution">
    <text evidence="5">The sequence shown here is derived from an EMBL/GenBank/DDBJ whole genome shotgun (WGS) entry which is preliminary data.</text>
</comment>
<protein>
    <submittedName>
        <fullName evidence="5">Glycosyltransferase family 2 protein</fullName>
    </submittedName>
</protein>
<organism evidence="5 6">
    <name type="scientific">Camelliibacillus cellulosilyticus</name>
    <dbReference type="NCBI Taxonomy" id="2174486"/>
    <lineage>
        <taxon>Bacteria</taxon>
        <taxon>Bacillati</taxon>
        <taxon>Bacillota</taxon>
        <taxon>Bacilli</taxon>
        <taxon>Bacillales</taxon>
        <taxon>Sporolactobacillaceae</taxon>
        <taxon>Camelliibacillus</taxon>
    </lineage>
</organism>
<dbReference type="InterPro" id="IPR029044">
    <property type="entry name" value="Nucleotide-diphossugar_trans"/>
</dbReference>
<comment type="similarity">
    <text evidence="1">Belongs to the glycosyltransferase 2 family.</text>
</comment>
<proteinExistence type="inferred from homology"/>
<evidence type="ECO:0000256" key="3">
    <source>
        <dbReference type="ARBA" id="ARBA00022679"/>
    </source>
</evidence>
<dbReference type="RefSeq" id="WP_376847174.1">
    <property type="nucleotide sequence ID" value="NZ_JBHSFW010000015.1"/>
</dbReference>
<evidence type="ECO:0000256" key="1">
    <source>
        <dbReference type="ARBA" id="ARBA00006739"/>
    </source>
</evidence>
<evidence type="ECO:0000313" key="6">
    <source>
        <dbReference type="Proteomes" id="UP001596022"/>
    </source>
</evidence>
<dbReference type="PANTHER" id="PTHR22916:SF51">
    <property type="entry name" value="GLYCOSYLTRANSFERASE EPSH-RELATED"/>
    <property type="match status" value="1"/>
</dbReference>
<keyword evidence="2" id="KW-0328">Glycosyltransferase</keyword>
<dbReference type="InterPro" id="IPR001173">
    <property type="entry name" value="Glyco_trans_2-like"/>
</dbReference>
<dbReference type="PANTHER" id="PTHR22916">
    <property type="entry name" value="GLYCOSYLTRANSFERASE"/>
    <property type="match status" value="1"/>
</dbReference>
<evidence type="ECO:0000256" key="2">
    <source>
        <dbReference type="ARBA" id="ARBA00022676"/>
    </source>
</evidence>
<dbReference type="Proteomes" id="UP001596022">
    <property type="component" value="Unassembled WGS sequence"/>
</dbReference>
<evidence type="ECO:0000313" key="5">
    <source>
        <dbReference type="EMBL" id="MFC4620085.1"/>
    </source>
</evidence>
<gene>
    <name evidence="5" type="ORF">ACFO4N_15335</name>
</gene>
<name>A0ABV9GS43_9BACL</name>
<dbReference type="Gene3D" id="3.90.550.10">
    <property type="entry name" value="Spore Coat Polysaccharide Biosynthesis Protein SpsA, Chain A"/>
    <property type="match status" value="1"/>
</dbReference>
<sequence length="328" mass="37642">MTPAISVIVPVHNGARYLAECLDSILAQSFTDFEVILVDDGSTDQSGKIGDRYAGRDPRVRVFHKKYGGVSSARNVGIREAQGEYIGFVDCDDRIGRHMYQTLYSLCQKTGSDIAVCRLGREVDGRLINGGAETFVKEMDNQEAMRELFKGQLYRFSLCNKLFHRRCFERIQFPEGRIHEDLATTYKLFARANKVVFTNMIGYIYVKRENSILTSDYRAGRLDSFTAWDDILPFMSARYPQLMAEVTSCFVFWCIDHAFYILDQVKNKAERKGYLDCVQRCLRKHDKTIQEAGALTATHKAAIILLKHNFHLFMLVNLLKNKVKGRKR</sequence>